<comment type="caution">
    <text evidence="4">The sequence shown here is derived from an EMBL/GenBank/DDBJ whole genome shotgun (WGS) entry which is preliminary data.</text>
</comment>
<keyword evidence="5" id="KW-1185">Reference proteome</keyword>
<feature type="domain" description="ANTAR" evidence="3">
    <location>
        <begin position="164"/>
        <end position="225"/>
    </location>
</feature>
<evidence type="ECO:0000259" key="3">
    <source>
        <dbReference type="PROSITE" id="PS50921"/>
    </source>
</evidence>
<dbReference type="InterPro" id="IPR012074">
    <property type="entry name" value="GAF_ANTAR"/>
</dbReference>
<dbReference type="EMBL" id="BAAAPM010000003">
    <property type="protein sequence ID" value="GAA1725341.1"/>
    <property type="molecule type" value="Genomic_DNA"/>
</dbReference>
<dbReference type="Pfam" id="PF03861">
    <property type="entry name" value="ANTAR"/>
    <property type="match status" value="1"/>
</dbReference>
<dbReference type="RefSeq" id="WP_344248367.1">
    <property type="nucleotide sequence ID" value="NZ_BAAAPM010000003.1"/>
</dbReference>
<dbReference type="PROSITE" id="PS50921">
    <property type="entry name" value="ANTAR"/>
    <property type="match status" value="1"/>
</dbReference>
<dbReference type="PIRSF" id="PIRSF036625">
    <property type="entry name" value="GAF_ANTAR"/>
    <property type="match status" value="1"/>
</dbReference>
<dbReference type="Gene3D" id="1.10.10.10">
    <property type="entry name" value="Winged helix-like DNA-binding domain superfamily/Winged helix DNA-binding domain"/>
    <property type="match status" value="1"/>
</dbReference>
<evidence type="ECO:0000313" key="5">
    <source>
        <dbReference type="Proteomes" id="UP001501138"/>
    </source>
</evidence>
<keyword evidence="1" id="KW-0805">Transcription regulation</keyword>
<keyword evidence="2" id="KW-0804">Transcription</keyword>
<evidence type="ECO:0000313" key="4">
    <source>
        <dbReference type="EMBL" id="GAA1725341.1"/>
    </source>
</evidence>
<organism evidence="4 5">
    <name type="scientific">Isoptericola hypogeus</name>
    <dbReference type="NCBI Taxonomy" id="300179"/>
    <lineage>
        <taxon>Bacteria</taxon>
        <taxon>Bacillati</taxon>
        <taxon>Actinomycetota</taxon>
        <taxon>Actinomycetes</taxon>
        <taxon>Micrococcales</taxon>
        <taxon>Promicromonosporaceae</taxon>
        <taxon>Isoptericola</taxon>
    </lineage>
</organism>
<name>A0ABN2JFW1_9MICO</name>
<evidence type="ECO:0000256" key="2">
    <source>
        <dbReference type="ARBA" id="ARBA00023163"/>
    </source>
</evidence>
<accession>A0ABN2JFW1</accession>
<proteinExistence type="predicted"/>
<dbReference type="SUPFAM" id="SSF55781">
    <property type="entry name" value="GAF domain-like"/>
    <property type="match status" value="1"/>
</dbReference>
<dbReference type="Proteomes" id="UP001501138">
    <property type="component" value="Unassembled WGS sequence"/>
</dbReference>
<dbReference type="InterPro" id="IPR029016">
    <property type="entry name" value="GAF-like_dom_sf"/>
</dbReference>
<dbReference type="InterPro" id="IPR036388">
    <property type="entry name" value="WH-like_DNA-bd_sf"/>
</dbReference>
<dbReference type="InterPro" id="IPR005561">
    <property type="entry name" value="ANTAR"/>
</dbReference>
<dbReference type="Pfam" id="PF13185">
    <property type="entry name" value="GAF_2"/>
    <property type="match status" value="1"/>
</dbReference>
<gene>
    <name evidence="4" type="ORF">GCM10009809_21430</name>
</gene>
<dbReference type="SMART" id="SM01012">
    <property type="entry name" value="ANTAR"/>
    <property type="match status" value="1"/>
</dbReference>
<reference evidence="4 5" key="1">
    <citation type="journal article" date="2019" name="Int. J. Syst. Evol. Microbiol.">
        <title>The Global Catalogue of Microorganisms (GCM) 10K type strain sequencing project: providing services to taxonomists for standard genome sequencing and annotation.</title>
        <authorList>
            <consortium name="The Broad Institute Genomics Platform"/>
            <consortium name="The Broad Institute Genome Sequencing Center for Infectious Disease"/>
            <person name="Wu L."/>
            <person name="Ma J."/>
        </authorList>
    </citation>
    <scope>NUCLEOTIDE SEQUENCE [LARGE SCALE GENOMIC DNA]</scope>
    <source>
        <strain evidence="4 5">JCM 15589</strain>
    </source>
</reference>
<dbReference type="InterPro" id="IPR003018">
    <property type="entry name" value="GAF"/>
</dbReference>
<sequence length="231" mass="24427">MTRTPADSLADAAGTLLHDHDVADLLLRLTQDAMRFAGGDAAGVLVRLAAGPFEVLSATSHTATHLELYQTHRQEGPCVDVLDTHRLVAVSGPEAIVARWPAVGPAIVEAGFASVHAFPLVWQGGAFGGLNVFAASDRGLDAGTIRTTQGLADMLTLAIVQPDRLRPEDVDRRLARALDARVVVEQAKGALAHQLGIDVARAYDVLMERSVRAGTPLTHTARAVLEEAQLG</sequence>
<protein>
    <submittedName>
        <fullName evidence="4">GAF and ANTAR domain-containing protein</fullName>
    </submittedName>
</protein>
<dbReference type="Gene3D" id="3.30.450.40">
    <property type="match status" value="1"/>
</dbReference>
<evidence type="ECO:0000256" key="1">
    <source>
        <dbReference type="ARBA" id="ARBA00023015"/>
    </source>
</evidence>